<keyword evidence="2" id="KW-1185">Reference proteome</keyword>
<organism evidence="1 2">
    <name type="scientific">Hymenolepis diminuta</name>
    <name type="common">Rat tapeworm</name>
    <dbReference type="NCBI Taxonomy" id="6216"/>
    <lineage>
        <taxon>Eukaryota</taxon>
        <taxon>Metazoa</taxon>
        <taxon>Spiralia</taxon>
        <taxon>Lophotrochozoa</taxon>
        <taxon>Platyhelminthes</taxon>
        <taxon>Cestoda</taxon>
        <taxon>Eucestoda</taxon>
        <taxon>Cyclophyllidea</taxon>
        <taxon>Hymenolepididae</taxon>
        <taxon>Hymenolepis</taxon>
    </lineage>
</organism>
<evidence type="ECO:0000313" key="2">
    <source>
        <dbReference type="Proteomes" id="UP000321570"/>
    </source>
</evidence>
<protein>
    <submittedName>
        <fullName evidence="1">Uncharacterized protein</fullName>
    </submittedName>
</protein>
<dbReference type="AlphaFoldDB" id="A0A564YAB0"/>
<sequence length="71" mass="8429">MDFKPKVKERKIPFFIAYNPMQVDSPDGKTIHCIMPSVFSGEPRVYTVNKYEDHPLEWLERSVKLWTSNKK</sequence>
<reference evidence="1 2" key="1">
    <citation type="submission" date="2019-07" db="EMBL/GenBank/DDBJ databases">
        <authorList>
            <person name="Jastrzebski P J."/>
            <person name="Paukszto L."/>
            <person name="Jastrzebski P J."/>
        </authorList>
    </citation>
    <scope>NUCLEOTIDE SEQUENCE [LARGE SCALE GENOMIC DNA]</scope>
    <source>
        <strain evidence="1 2">WMS-il1</strain>
    </source>
</reference>
<gene>
    <name evidence="1" type="ORF">WMSIL1_LOCUS3674</name>
</gene>
<dbReference type="EMBL" id="CABIJS010000111">
    <property type="protein sequence ID" value="VUZ43503.1"/>
    <property type="molecule type" value="Genomic_DNA"/>
</dbReference>
<dbReference type="Proteomes" id="UP000321570">
    <property type="component" value="Unassembled WGS sequence"/>
</dbReference>
<accession>A0A564YAB0</accession>
<name>A0A564YAB0_HYMDI</name>
<proteinExistence type="predicted"/>
<evidence type="ECO:0000313" key="1">
    <source>
        <dbReference type="EMBL" id="VUZ43503.1"/>
    </source>
</evidence>